<proteinExistence type="predicted"/>
<evidence type="ECO:0000313" key="2">
    <source>
        <dbReference type="Proteomes" id="UP000299102"/>
    </source>
</evidence>
<dbReference type="AlphaFoldDB" id="A0A4C1VDU6"/>
<reference evidence="1 2" key="1">
    <citation type="journal article" date="2019" name="Commun. Biol.">
        <title>The bagworm genome reveals a unique fibroin gene that provides high tensile strength.</title>
        <authorList>
            <person name="Kono N."/>
            <person name="Nakamura H."/>
            <person name="Ohtoshi R."/>
            <person name="Tomita M."/>
            <person name="Numata K."/>
            <person name="Arakawa K."/>
        </authorList>
    </citation>
    <scope>NUCLEOTIDE SEQUENCE [LARGE SCALE GENOMIC DNA]</scope>
</reference>
<sequence>MSRAVGTLTCRPAALGEAIEVVRPVARLDTRGLLQNDAKEVARMIRLKLLMDSDGYSLYQRNALMRPSCIWKLLEALDPESKPLRHQWPSVTAEGYYVGNLNVKSAVSSANSASWTPDDGRGMSFTYAEYSRRAWSLELAGRSRGFSGLGIPITTAVESSEFCLVAHGRARTTYHSLSGPVAAGRLRARAWPPAVVRARSSAHLEAGGDP</sequence>
<organism evidence="1 2">
    <name type="scientific">Eumeta variegata</name>
    <name type="common">Bagworm moth</name>
    <name type="synonym">Eumeta japonica</name>
    <dbReference type="NCBI Taxonomy" id="151549"/>
    <lineage>
        <taxon>Eukaryota</taxon>
        <taxon>Metazoa</taxon>
        <taxon>Ecdysozoa</taxon>
        <taxon>Arthropoda</taxon>
        <taxon>Hexapoda</taxon>
        <taxon>Insecta</taxon>
        <taxon>Pterygota</taxon>
        <taxon>Neoptera</taxon>
        <taxon>Endopterygota</taxon>
        <taxon>Lepidoptera</taxon>
        <taxon>Glossata</taxon>
        <taxon>Ditrysia</taxon>
        <taxon>Tineoidea</taxon>
        <taxon>Psychidae</taxon>
        <taxon>Oiketicinae</taxon>
        <taxon>Eumeta</taxon>
    </lineage>
</organism>
<accession>A0A4C1VDU6</accession>
<comment type="caution">
    <text evidence="1">The sequence shown here is derived from an EMBL/GenBank/DDBJ whole genome shotgun (WGS) entry which is preliminary data.</text>
</comment>
<evidence type="ECO:0000313" key="1">
    <source>
        <dbReference type="EMBL" id="GBP37298.1"/>
    </source>
</evidence>
<name>A0A4C1VDU6_EUMVA</name>
<protein>
    <submittedName>
        <fullName evidence="1">Uncharacterized protein</fullName>
    </submittedName>
</protein>
<keyword evidence="2" id="KW-1185">Reference proteome</keyword>
<dbReference type="Proteomes" id="UP000299102">
    <property type="component" value="Unassembled WGS sequence"/>
</dbReference>
<dbReference type="EMBL" id="BGZK01000331">
    <property type="protein sequence ID" value="GBP37298.1"/>
    <property type="molecule type" value="Genomic_DNA"/>
</dbReference>
<gene>
    <name evidence="1" type="ORF">EVAR_35732_1</name>
</gene>